<reference evidence="2" key="1">
    <citation type="submission" date="2022-01" db="EMBL/GenBank/DDBJ databases">
        <title>Neisseria sp. ZJ104.</title>
        <authorList>
            <person name="Yang C."/>
        </authorList>
    </citation>
    <scope>NUCLEOTIDE SEQUENCE</scope>
    <source>
        <strain evidence="2">ZJ104</strain>
    </source>
</reference>
<dbReference type="AlphaFoldDB" id="A0AAW5AJT2"/>
<keyword evidence="1" id="KW-0472">Membrane</keyword>
<gene>
    <name evidence="2" type="ORF">L4H06_07940</name>
</gene>
<evidence type="ECO:0000313" key="2">
    <source>
        <dbReference type="EMBL" id="MCF7530152.1"/>
    </source>
</evidence>
<dbReference type="Proteomes" id="UP001201397">
    <property type="component" value="Unassembled WGS sequence"/>
</dbReference>
<organism evidence="2 3">
    <name type="scientific">Neisseria lisongii</name>
    <dbReference type="NCBI Taxonomy" id="2912188"/>
    <lineage>
        <taxon>Bacteria</taxon>
        <taxon>Pseudomonadati</taxon>
        <taxon>Pseudomonadota</taxon>
        <taxon>Betaproteobacteria</taxon>
        <taxon>Neisseriales</taxon>
        <taxon>Neisseriaceae</taxon>
        <taxon>Neisseria</taxon>
    </lineage>
</organism>
<dbReference type="RefSeq" id="WP_237093066.1">
    <property type="nucleotide sequence ID" value="NZ_JAKKDL010000009.1"/>
</dbReference>
<evidence type="ECO:0000313" key="3">
    <source>
        <dbReference type="Proteomes" id="UP001201397"/>
    </source>
</evidence>
<sequence>MEIIGILAFLGYGLIVLLTAARVLLAILWETGKWLWGKKDKPEHNG</sequence>
<name>A0AAW5AJT2_9NEIS</name>
<keyword evidence="1" id="KW-1133">Transmembrane helix</keyword>
<accession>A0AAW5AJT2</accession>
<protein>
    <recommendedName>
        <fullName evidence="4">Phage associated protein</fullName>
    </recommendedName>
</protein>
<evidence type="ECO:0000256" key="1">
    <source>
        <dbReference type="SAM" id="Phobius"/>
    </source>
</evidence>
<comment type="caution">
    <text evidence="2">The sequence shown here is derived from an EMBL/GenBank/DDBJ whole genome shotgun (WGS) entry which is preliminary data.</text>
</comment>
<dbReference type="EMBL" id="JAKKDL010000009">
    <property type="protein sequence ID" value="MCF7530152.1"/>
    <property type="molecule type" value="Genomic_DNA"/>
</dbReference>
<evidence type="ECO:0008006" key="4">
    <source>
        <dbReference type="Google" id="ProtNLM"/>
    </source>
</evidence>
<keyword evidence="1" id="KW-0812">Transmembrane</keyword>
<proteinExistence type="predicted"/>
<feature type="transmembrane region" description="Helical" evidence="1">
    <location>
        <begin position="6"/>
        <end position="29"/>
    </location>
</feature>